<dbReference type="HOGENOM" id="CLU_040465_0_2_0"/>
<dbReference type="Gene3D" id="3.20.20.70">
    <property type="entry name" value="Aldolase class I"/>
    <property type="match status" value="1"/>
</dbReference>
<keyword evidence="2" id="KW-0969">Cilium</keyword>
<evidence type="ECO:0000259" key="1">
    <source>
        <dbReference type="Pfam" id="PF03102"/>
    </source>
</evidence>
<accession>A0A081C0Z4</accession>
<dbReference type="SUPFAM" id="SSF51569">
    <property type="entry name" value="Aldolase"/>
    <property type="match status" value="1"/>
</dbReference>
<sequence length="266" mass="29701">MARTQIIAEVGANHGDDVNLAVKMIEAAAQAGADWVKFQSWQAKNLKPGDPNFERHAKAELSDEAHHRLIRACEANHVKFLTTCFDIGRVEFLAGLGLNTIKIASPDLGSHAMIRKLRERFEHLIISTGMSYDQEIQQTAELLGQTSYTFLYCISLYPTPLEQVNLARMDWLRQFTPSVGFSDHTLGTAAGKLSIARGATYLEKHFTLSRELPGKDQAISAEPDEIRELAQYARQVEQMMGEPCPGLSAKEIELRGIYIGKWGDNR</sequence>
<dbReference type="PANTHER" id="PTHR42966">
    <property type="entry name" value="N-ACETYLNEURAMINATE SYNTHASE"/>
    <property type="match status" value="1"/>
</dbReference>
<gene>
    <name evidence="2" type="ORF">U27_05222</name>
</gene>
<evidence type="ECO:0000313" key="3">
    <source>
        <dbReference type="Proteomes" id="UP000030661"/>
    </source>
</evidence>
<protein>
    <submittedName>
        <fullName evidence="2">Flagellin modification protein PtmC, putative N-acetylneuraminic acid synthetase</fullName>
    </submittedName>
</protein>
<dbReference type="InterPro" id="IPR013132">
    <property type="entry name" value="PseI/NeuA/B-like_N"/>
</dbReference>
<dbReference type="AlphaFoldDB" id="A0A081C0Z4"/>
<dbReference type="InterPro" id="IPR013785">
    <property type="entry name" value="Aldolase_TIM"/>
</dbReference>
<proteinExistence type="predicted"/>
<name>A0A081C0Z4_VECG1</name>
<dbReference type="GO" id="GO:0047444">
    <property type="term" value="F:N-acylneuraminate-9-phosphate synthase activity"/>
    <property type="evidence" value="ECO:0007669"/>
    <property type="project" value="TreeGrafter"/>
</dbReference>
<dbReference type="EMBL" id="DF820467">
    <property type="protein sequence ID" value="GAK58249.1"/>
    <property type="molecule type" value="Genomic_DNA"/>
</dbReference>
<organism evidence="2">
    <name type="scientific">Vecturithrix granuli</name>
    <dbReference type="NCBI Taxonomy" id="1499967"/>
    <lineage>
        <taxon>Bacteria</taxon>
        <taxon>Candidatus Moduliflexota</taxon>
        <taxon>Candidatus Vecturitrichia</taxon>
        <taxon>Candidatus Vecturitrichales</taxon>
        <taxon>Candidatus Vecturitrichaceae</taxon>
        <taxon>Candidatus Vecturithrix</taxon>
    </lineage>
</organism>
<dbReference type="Proteomes" id="UP000030661">
    <property type="component" value="Unassembled WGS sequence"/>
</dbReference>
<dbReference type="PANTHER" id="PTHR42966:SF1">
    <property type="entry name" value="SIALIC ACID SYNTHASE"/>
    <property type="match status" value="1"/>
</dbReference>
<dbReference type="InterPro" id="IPR051690">
    <property type="entry name" value="PseI-like"/>
</dbReference>
<keyword evidence="3" id="KW-1185">Reference proteome</keyword>
<dbReference type="STRING" id="1499967.U27_05222"/>
<evidence type="ECO:0000313" key="2">
    <source>
        <dbReference type="EMBL" id="GAK58249.1"/>
    </source>
</evidence>
<feature type="domain" description="PseI/NeuA/B-like" evidence="1">
    <location>
        <begin position="24"/>
        <end position="242"/>
    </location>
</feature>
<dbReference type="GO" id="GO:0016051">
    <property type="term" value="P:carbohydrate biosynthetic process"/>
    <property type="evidence" value="ECO:0007669"/>
    <property type="project" value="InterPro"/>
</dbReference>
<keyword evidence="2" id="KW-0282">Flagellum</keyword>
<dbReference type="eggNOG" id="COG2089">
    <property type="taxonomic scope" value="Bacteria"/>
</dbReference>
<keyword evidence="2" id="KW-0966">Cell projection</keyword>
<dbReference type="Pfam" id="PF03102">
    <property type="entry name" value="NeuB"/>
    <property type="match status" value="1"/>
</dbReference>
<reference evidence="2" key="1">
    <citation type="journal article" date="2015" name="PeerJ">
        <title>First genomic representation of candidate bacterial phylum KSB3 points to enhanced environmental sensing as a trigger of wastewater bulking.</title>
        <authorList>
            <person name="Sekiguchi Y."/>
            <person name="Ohashi A."/>
            <person name="Parks D.H."/>
            <person name="Yamauchi T."/>
            <person name="Tyson G.W."/>
            <person name="Hugenholtz P."/>
        </authorList>
    </citation>
    <scope>NUCLEOTIDE SEQUENCE [LARGE SCALE GENOMIC DNA]</scope>
</reference>